<comment type="caution">
    <text evidence="1">The sequence shown here is derived from an EMBL/GenBank/DDBJ whole genome shotgun (WGS) entry which is preliminary data.</text>
</comment>
<dbReference type="EMBL" id="BARW01029123">
    <property type="protein sequence ID" value="GAJ06032.1"/>
    <property type="molecule type" value="Genomic_DNA"/>
</dbReference>
<name>X1UR24_9ZZZZ</name>
<dbReference type="AlphaFoldDB" id="X1UR24"/>
<protein>
    <submittedName>
        <fullName evidence="1">Uncharacterized protein</fullName>
    </submittedName>
</protein>
<accession>X1UR24</accession>
<organism evidence="1">
    <name type="scientific">marine sediment metagenome</name>
    <dbReference type="NCBI Taxonomy" id="412755"/>
    <lineage>
        <taxon>unclassified sequences</taxon>
        <taxon>metagenomes</taxon>
        <taxon>ecological metagenomes</taxon>
    </lineage>
</organism>
<feature type="non-terminal residue" evidence="1">
    <location>
        <position position="70"/>
    </location>
</feature>
<gene>
    <name evidence="1" type="ORF">S12H4_46879</name>
</gene>
<reference evidence="1" key="1">
    <citation type="journal article" date="2014" name="Front. Microbiol.">
        <title>High frequency of phylogenetically diverse reductive dehalogenase-homologous genes in deep subseafloor sedimentary metagenomes.</title>
        <authorList>
            <person name="Kawai M."/>
            <person name="Futagami T."/>
            <person name="Toyoda A."/>
            <person name="Takaki Y."/>
            <person name="Nishi S."/>
            <person name="Hori S."/>
            <person name="Arai W."/>
            <person name="Tsubouchi T."/>
            <person name="Morono Y."/>
            <person name="Uchiyama I."/>
            <person name="Ito T."/>
            <person name="Fujiyama A."/>
            <person name="Inagaki F."/>
            <person name="Takami H."/>
        </authorList>
    </citation>
    <scope>NUCLEOTIDE SEQUENCE</scope>
    <source>
        <strain evidence="1">Expedition CK06-06</strain>
    </source>
</reference>
<sequence length="70" mass="7048">MKAKIVYLTIALVMSVAVSGVLGTSSSAKADGAAPVVQWNKTFGGSNDDCGSSVQQTSDGGYIIAGYTDS</sequence>
<evidence type="ECO:0000313" key="1">
    <source>
        <dbReference type="EMBL" id="GAJ06032.1"/>
    </source>
</evidence>
<proteinExistence type="predicted"/>